<dbReference type="Proteomes" id="UP000183967">
    <property type="component" value="Unassembled WGS sequence"/>
</dbReference>
<dbReference type="RefSeq" id="WP_073197556.1">
    <property type="nucleotide sequence ID" value="NZ_FQXO01000075.1"/>
</dbReference>
<dbReference type="AlphaFoldDB" id="A0A1M5VUA9"/>
<evidence type="ECO:0000313" key="4">
    <source>
        <dbReference type="Proteomes" id="UP000183967"/>
    </source>
</evidence>
<dbReference type="EMBL" id="FQXO01000075">
    <property type="protein sequence ID" value="SHH78811.1"/>
    <property type="molecule type" value="Genomic_DNA"/>
</dbReference>
<gene>
    <name evidence="3" type="ORF">SAMN02745135_02130</name>
</gene>
<dbReference type="GO" id="GO:0006265">
    <property type="term" value="P:DNA topological change"/>
    <property type="evidence" value="ECO:0007669"/>
    <property type="project" value="InterPro"/>
</dbReference>
<name>A0A1M5VUA9_9FIRM</name>
<organism evidence="3 4">
    <name type="scientific">Caloranaerobacter azorensis DSM 13643</name>
    <dbReference type="NCBI Taxonomy" id="1121264"/>
    <lineage>
        <taxon>Bacteria</taxon>
        <taxon>Bacillati</taxon>
        <taxon>Bacillota</taxon>
        <taxon>Tissierellia</taxon>
        <taxon>Tissierellales</taxon>
        <taxon>Thermohalobacteraceae</taxon>
        <taxon>Caloranaerobacter</taxon>
    </lineage>
</organism>
<dbReference type="InterPro" id="IPR001448">
    <property type="entry name" value="SASP_alpha/beta-type"/>
</dbReference>
<protein>
    <submittedName>
        <fullName evidence="3">Small, acid-soluble spore protein, alpha/beta type</fullName>
    </submittedName>
</protein>
<sequence>MARKNRPAPEARQALMELKLEIASELGLDKIHEREDIDPIIREVLKNGGKYAGYVGGYMVRRMIEQAERDLANKLK</sequence>
<dbReference type="Pfam" id="PF00269">
    <property type="entry name" value="SASP"/>
    <property type="match status" value="1"/>
</dbReference>
<evidence type="ECO:0000256" key="2">
    <source>
        <dbReference type="ARBA" id="ARBA00023125"/>
    </source>
</evidence>
<keyword evidence="4" id="KW-1185">Reference proteome</keyword>
<dbReference type="GO" id="GO:0003690">
    <property type="term" value="F:double-stranded DNA binding"/>
    <property type="evidence" value="ECO:0007669"/>
    <property type="project" value="InterPro"/>
</dbReference>
<proteinExistence type="inferred from homology"/>
<evidence type="ECO:0000256" key="1">
    <source>
        <dbReference type="ARBA" id="ARBA00005442"/>
    </source>
</evidence>
<comment type="similarity">
    <text evidence="1">Belongs to the alpha/beta-type SASP family.</text>
</comment>
<dbReference type="InterPro" id="IPR038300">
    <property type="entry name" value="SASP_sf_alpha/beta"/>
</dbReference>
<reference evidence="4" key="1">
    <citation type="submission" date="2016-11" db="EMBL/GenBank/DDBJ databases">
        <authorList>
            <person name="Varghese N."/>
            <person name="Submissions S."/>
        </authorList>
    </citation>
    <scope>NUCLEOTIDE SEQUENCE [LARGE SCALE GENOMIC DNA]</scope>
    <source>
        <strain evidence="4">DSM 13643</strain>
    </source>
</reference>
<dbReference type="InterPro" id="IPR018126">
    <property type="entry name" value="SASP_alpha/beta-type_CS"/>
</dbReference>
<evidence type="ECO:0000313" key="3">
    <source>
        <dbReference type="EMBL" id="SHH78811.1"/>
    </source>
</evidence>
<dbReference type="PROSITE" id="PS00304">
    <property type="entry name" value="SASP_1"/>
    <property type="match status" value="1"/>
</dbReference>
<accession>A0A1M5VUA9</accession>
<dbReference type="Gene3D" id="6.10.10.80">
    <property type="entry name" value="Small, acid-soluble spore protein, alpha/beta type-like"/>
    <property type="match status" value="1"/>
</dbReference>
<dbReference type="OrthoDB" id="1683773at2"/>
<keyword evidence="2" id="KW-0238">DNA-binding</keyword>